<dbReference type="InterPro" id="IPR012434">
    <property type="entry name" value="DUF1631"/>
</dbReference>
<dbReference type="EMBL" id="LAZR01052850">
    <property type="protein sequence ID" value="KKK82047.1"/>
    <property type="molecule type" value="Genomic_DNA"/>
</dbReference>
<dbReference type="AlphaFoldDB" id="A0A0F8YKY7"/>
<name>A0A0F8YKY7_9ZZZZ</name>
<reference evidence="1" key="1">
    <citation type="journal article" date="2015" name="Nature">
        <title>Complex archaea that bridge the gap between prokaryotes and eukaryotes.</title>
        <authorList>
            <person name="Spang A."/>
            <person name="Saw J.H."/>
            <person name="Jorgensen S.L."/>
            <person name="Zaremba-Niedzwiedzka K."/>
            <person name="Martijn J."/>
            <person name="Lind A.E."/>
            <person name="van Eijk R."/>
            <person name="Schleper C."/>
            <person name="Guy L."/>
            <person name="Ettema T.J."/>
        </authorList>
    </citation>
    <scope>NUCLEOTIDE SEQUENCE</scope>
</reference>
<dbReference type="Pfam" id="PF07793">
    <property type="entry name" value="DUF1631"/>
    <property type="match status" value="1"/>
</dbReference>
<sequence>MRDNHLTVIDAEKLKRSSFKLPQSLLVLQKNAKTFLVSQLASVFDHVDDTFFDLADRAENNRQQTVYFDAMRLIRVERKVIEHHFFNTLASNFQRLGDEKYRGHSASSRGGQGLELVENEDLEEIIALDTMVSKAIISSRSSFSTSSRPCPPREDAEWPRYFSSPSRWKLLASVLKKWCSMTFRSTRIKRIASK</sequence>
<gene>
    <name evidence="1" type="ORF">LCGC14_2807300</name>
</gene>
<evidence type="ECO:0000313" key="1">
    <source>
        <dbReference type="EMBL" id="KKK82047.1"/>
    </source>
</evidence>
<protein>
    <submittedName>
        <fullName evidence="1">Uncharacterized protein</fullName>
    </submittedName>
</protein>
<proteinExistence type="predicted"/>
<accession>A0A0F8YKY7</accession>
<comment type="caution">
    <text evidence="1">The sequence shown here is derived from an EMBL/GenBank/DDBJ whole genome shotgun (WGS) entry which is preliminary data.</text>
</comment>
<organism evidence="1">
    <name type="scientific">marine sediment metagenome</name>
    <dbReference type="NCBI Taxonomy" id="412755"/>
    <lineage>
        <taxon>unclassified sequences</taxon>
        <taxon>metagenomes</taxon>
        <taxon>ecological metagenomes</taxon>
    </lineage>
</organism>